<dbReference type="GO" id="GO:0005524">
    <property type="term" value="F:ATP binding"/>
    <property type="evidence" value="ECO:0007669"/>
    <property type="project" value="UniProtKB-KW"/>
</dbReference>
<dbReference type="Gene3D" id="1.10.510.10">
    <property type="entry name" value="Transferase(Phosphotransferase) domain 1"/>
    <property type="match status" value="1"/>
</dbReference>
<dbReference type="Proteomes" id="UP000834106">
    <property type="component" value="Chromosome 13"/>
</dbReference>
<evidence type="ECO:0000256" key="3">
    <source>
        <dbReference type="ARBA" id="ARBA00022741"/>
    </source>
</evidence>
<organism evidence="7 8">
    <name type="scientific">Fraxinus pennsylvanica</name>
    <dbReference type="NCBI Taxonomy" id="56036"/>
    <lineage>
        <taxon>Eukaryota</taxon>
        <taxon>Viridiplantae</taxon>
        <taxon>Streptophyta</taxon>
        <taxon>Embryophyta</taxon>
        <taxon>Tracheophyta</taxon>
        <taxon>Spermatophyta</taxon>
        <taxon>Magnoliopsida</taxon>
        <taxon>eudicotyledons</taxon>
        <taxon>Gunneridae</taxon>
        <taxon>Pentapetalae</taxon>
        <taxon>asterids</taxon>
        <taxon>lamiids</taxon>
        <taxon>Lamiales</taxon>
        <taxon>Oleaceae</taxon>
        <taxon>Oleeae</taxon>
        <taxon>Fraxinus</taxon>
    </lineage>
</organism>
<protein>
    <recommendedName>
        <fullName evidence="6">Protein kinase domain-containing protein</fullName>
    </recommendedName>
</protein>
<gene>
    <name evidence="7" type="ORF">FPE_LOCUS22777</name>
</gene>
<dbReference type="SMART" id="SM00220">
    <property type="entry name" value="S_TKc"/>
    <property type="match status" value="1"/>
</dbReference>
<dbReference type="PANTHER" id="PTHR24350">
    <property type="entry name" value="SERINE/THREONINE-PROTEIN KINASE IAL-RELATED"/>
    <property type="match status" value="1"/>
</dbReference>
<keyword evidence="2" id="KW-0808">Transferase</keyword>
<dbReference type="PROSITE" id="PS50011">
    <property type="entry name" value="PROTEIN_KINASE_DOM"/>
    <property type="match status" value="1"/>
</dbReference>
<evidence type="ECO:0000256" key="5">
    <source>
        <dbReference type="ARBA" id="ARBA00022840"/>
    </source>
</evidence>
<evidence type="ECO:0000256" key="2">
    <source>
        <dbReference type="ARBA" id="ARBA00022679"/>
    </source>
</evidence>
<proteinExistence type="predicted"/>
<evidence type="ECO:0000313" key="8">
    <source>
        <dbReference type="Proteomes" id="UP000834106"/>
    </source>
</evidence>
<name>A0AAD2E1A4_9LAMI</name>
<keyword evidence="3" id="KW-0547">Nucleotide-binding</keyword>
<evidence type="ECO:0000256" key="1">
    <source>
        <dbReference type="ARBA" id="ARBA00022527"/>
    </source>
</evidence>
<dbReference type="AlphaFoldDB" id="A0AAD2E1A4"/>
<keyword evidence="4" id="KW-0418">Kinase</keyword>
<sequence length="145" mass="16570">MLMEVNCIKSYGNLGTSLKDKPPPTYISSLTQAFAYCYEKDVIRGDIKPENLLIDHEVDNWTFGFLCYEFLYGAPPFEVESQKDKFRRIMKVNPNFPSTLHVSADAKSLMSQLVVKDSAKKLSLQKIMEHPWVVKNADTLRTCSN</sequence>
<dbReference type="GO" id="GO:0004674">
    <property type="term" value="F:protein serine/threonine kinase activity"/>
    <property type="evidence" value="ECO:0007669"/>
    <property type="project" value="UniProtKB-KW"/>
</dbReference>
<keyword evidence="8" id="KW-1185">Reference proteome</keyword>
<feature type="domain" description="Protein kinase" evidence="6">
    <location>
        <begin position="1"/>
        <end position="133"/>
    </location>
</feature>
<dbReference type="InterPro" id="IPR000719">
    <property type="entry name" value="Prot_kinase_dom"/>
</dbReference>
<reference evidence="7" key="1">
    <citation type="submission" date="2023-05" db="EMBL/GenBank/DDBJ databases">
        <authorList>
            <person name="Huff M."/>
        </authorList>
    </citation>
    <scope>NUCLEOTIDE SEQUENCE</scope>
</reference>
<keyword evidence="5" id="KW-0067">ATP-binding</keyword>
<evidence type="ECO:0000256" key="4">
    <source>
        <dbReference type="ARBA" id="ARBA00022777"/>
    </source>
</evidence>
<keyword evidence="1" id="KW-0723">Serine/threonine-protein kinase</keyword>
<evidence type="ECO:0000313" key="7">
    <source>
        <dbReference type="EMBL" id="CAI9775347.1"/>
    </source>
</evidence>
<dbReference type="InterPro" id="IPR011009">
    <property type="entry name" value="Kinase-like_dom_sf"/>
</dbReference>
<dbReference type="EMBL" id="OU503048">
    <property type="protein sequence ID" value="CAI9775347.1"/>
    <property type="molecule type" value="Genomic_DNA"/>
</dbReference>
<dbReference type="SUPFAM" id="SSF56112">
    <property type="entry name" value="Protein kinase-like (PK-like)"/>
    <property type="match status" value="1"/>
</dbReference>
<evidence type="ECO:0000259" key="6">
    <source>
        <dbReference type="PROSITE" id="PS50011"/>
    </source>
</evidence>
<dbReference type="InterPro" id="IPR030616">
    <property type="entry name" value="Aur-like"/>
</dbReference>
<accession>A0AAD2E1A4</accession>
<dbReference type="Pfam" id="PF00069">
    <property type="entry name" value="Pkinase"/>
    <property type="match status" value="1"/>
</dbReference>